<accession>A0A8X6RUP9</accession>
<dbReference type="EMBL" id="BMAU01021206">
    <property type="protein sequence ID" value="GFX99124.1"/>
    <property type="molecule type" value="Genomic_DNA"/>
</dbReference>
<proteinExistence type="predicted"/>
<keyword evidence="3" id="KW-1185">Reference proteome</keyword>
<evidence type="ECO:0000313" key="3">
    <source>
        <dbReference type="Proteomes" id="UP000887159"/>
    </source>
</evidence>
<organism evidence="2 3">
    <name type="scientific">Trichonephila clavipes</name>
    <name type="common">Golden silk orbweaver</name>
    <name type="synonym">Nephila clavipes</name>
    <dbReference type="NCBI Taxonomy" id="2585209"/>
    <lineage>
        <taxon>Eukaryota</taxon>
        <taxon>Metazoa</taxon>
        <taxon>Ecdysozoa</taxon>
        <taxon>Arthropoda</taxon>
        <taxon>Chelicerata</taxon>
        <taxon>Arachnida</taxon>
        <taxon>Araneae</taxon>
        <taxon>Araneomorphae</taxon>
        <taxon>Entelegynae</taxon>
        <taxon>Araneoidea</taxon>
        <taxon>Nephilidae</taxon>
        <taxon>Trichonephila</taxon>
    </lineage>
</organism>
<comment type="caution">
    <text evidence="2">The sequence shown here is derived from an EMBL/GenBank/DDBJ whole genome shotgun (WGS) entry which is preliminary data.</text>
</comment>
<sequence>MNKIRKTSVRSDCLTVSSEEFVVVDDLCTASIMADKDILECVQSSKNISDADSDDEKEMNNAAPVRYHAI</sequence>
<dbReference type="Proteomes" id="UP000887159">
    <property type="component" value="Unassembled WGS sequence"/>
</dbReference>
<reference evidence="2" key="1">
    <citation type="submission" date="2020-08" db="EMBL/GenBank/DDBJ databases">
        <title>Multicomponent nature underlies the extraordinary mechanical properties of spider dragline silk.</title>
        <authorList>
            <person name="Kono N."/>
            <person name="Nakamura H."/>
            <person name="Mori M."/>
            <person name="Yoshida Y."/>
            <person name="Ohtoshi R."/>
            <person name="Malay A.D."/>
            <person name="Moran D.A.P."/>
            <person name="Tomita M."/>
            <person name="Numata K."/>
            <person name="Arakawa K."/>
        </authorList>
    </citation>
    <scope>NUCLEOTIDE SEQUENCE</scope>
</reference>
<evidence type="ECO:0000256" key="1">
    <source>
        <dbReference type="SAM" id="MobiDB-lite"/>
    </source>
</evidence>
<evidence type="ECO:0000313" key="2">
    <source>
        <dbReference type="EMBL" id="GFX99124.1"/>
    </source>
</evidence>
<feature type="region of interest" description="Disordered" evidence="1">
    <location>
        <begin position="48"/>
        <end position="70"/>
    </location>
</feature>
<gene>
    <name evidence="2" type="ORF">TNCV_2493051</name>
</gene>
<name>A0A8X6RUP9_TRICX</name>
<dbReference type="AlphaFoldDB" id="A0A8X6RUP9"/>
<protein>
    <submittedName>
        <fullName evidence="2">Uncharacterized protein</fullName>
    </submittedName>
</protein>